<dbReference type="Proteomes" id="UP000245020">
    <property type="component" value="Unassembled WGS sequence"/>
</dbReference>
<keyword evidence="1" id="KW-0732">Signal</keyword>
<feature type="chain" id="PRO_5015700950" evidence="1">
    <location>
        <begin position="32"/>
        <end position="426"/>
    </location>
</feature>
<proteinExistence type="predicted"/>
<evidence type="ECO:0000256" key="1">
    <source>
        <dbReference type="SAM" id="SignalP"/>
    </source>
</evidence>
<accession>A0A2U2AEV8</accession>
<dbReference type="GO" id="GO:0016042">
    <property type="term" value="P:lipid catabolic process"/>
    <property type="evidence" value="ECO:0007669"/>
    <property type="project" value="InterPro"/>
</dbReference>
<protein>
    <submittedName>
        <fullName evidence="3">Alpha/beta hydrolase</fullName>
    </submittedName>
</protein>
<evidence type="ECO:0000313" key="4">
    <source>
        <dbReference type="Proteomes" id="UP000245020"/>
    </source>
</evidence>
<dbReference type="InterPro" id="IPR001375">
    <property type="entry name" value="Peptidase_S9_cat"/>
</dbReference>
<dbReference type="EMBL" id="QEWQ01000003">
    <property type="protein sequence ID" value="PWD81167.1"/>
    <property type="molecule type" value="Genomic_DNA"/>
</dbReference>
<gene>
    <name evidence="3" type="ORF">DC083_04550</name>
</gene>
<dbReference type="GO" id="GO:0008236">
    <property type="term" value="F:serine-type peptidase activity"/>
    <property type="evidence" value="ECO:0007669"/>
    <property type="project" value="InterPro"/>
</dbReference>
<dbReference type="GO" id="GO:0006508">
    <property type="term" value="P:proteolysis"/>
    <property type="evidence" value="ECO:0007669"/>
    <property type="project" value="InterPro"/>
</dbReference>
<dbReference type="SUPFAM" id="SSF53474">
    <property type="entry name" value="alpha/beta-Hydrolases"/>
    <property type="match status" value="1"/>
</dbReference>
<dbReference type="PIRSF" id="PIRSF029171">
    <property type="entry name" value="Esterase_LipA"/>
    <property type="match status" value="1"/>
</dbReference>
<dbReference type="Gene3D" id="3.40.50.1820">
    <property type="entry name" value="alpha/beta hydrolase"/>
    <property type="match status" value="2"/>
</dbReference>
<dbReference type="PANTHER" id="PTHR34853">
    <property type="match status" value="1"/>
</dbReference>
<dbReference type="Pfam" id="PF00326">
    <property type="entry name" value="Peptidase_S9"/>
    <property type="match status" value="1"/>
</dbReference>
<evidence type="ECO:0000313" key="3">
    <source>
        <dbReference type="EMBL" id="PWD81167.1"/>
    </source>
</evidence>
<organism evidence="3 4">
    <name type="scientific">Ignatzschineria ureiclastica</name>
    <dbReference type="NCBI Taxonomy" id="472582"/>
    <lineage>
        <taxon>Bacteria</taxon>
        <taxon>Pseudomonadati</taxon>
        <taxon>Pseudomonadota</taxon>
        <taxon>Gammaproteobacteria</taxon>
        <taxon>Cardiobacteriales</taxon>
        <taxon>Ignatzschineriaceae</taxon>
        <taxon>Ignatzschineria</taxon>
    </lineage>
</organism>
<dbReference type="GO" id="GO:0004806">
    <property type="term" value="F:triacylglycerol lipase activity"/>
    <property type="evidence" value="ECO:0007669"/>
    <property type="project" value="InterPro"/>
</dbReference>
<comment type="caution">
    <text evidence="3">The sequence shown here is derived from an EMBL/GenBank/DDBJ whole genome shotgun (WGS) entry which is preliminary data.</text>
</comment>
<keyword evidence="4" id="KW-1185">Reference proteome</keyword>
<name>A0A2U2AEV8_9GAMM</name>
<dbReference type="AlphaFoldDB" id="A0A2U2AEV8"/>
<dbReference type="OrthoDB" id="9955at2"/>
<keyword evidence="3" id="KW-0378">Hydrolase</keyword>
<dbReference type="PANTHER" id="PTHR34853:SF1">
    <property type="entry name" value="LIPASE 5"/>
    <property type="match status" value="1"/>
</dbReference>
<dbReference type="InterPro" id="IPR005152">
    <property type="entry name" value="Lipase_secreted"/>
</dbReference>
<sequence>MKQSRLTLSRLFSSFLIGASLMTTLHNPLFANDQINTSQASQVSEAQLLQTSSYAFPSLAEAAKTEVMHYTMPYRTGEMANASALLFYPTTEKPQEGWKIVVWTHGTVGVAHNCAPSLQPINDNFKVLAQSLLDAGYVIVAPDYEGLGQQRIHPYLNLKSEADAAIYAVNALKNAHPDDFQGDWMVVGQSQGGQAAIGTAEYANNDPYFKGAVAGAPASSLDYIIGTVAPKALTQLDQAEANAGIPLSERNSLHSFATLLSYGAFVGIGIKADHPDFDYESLFYPRSQPLAAKAEDHENQPGLCLNELRELWKADIRAFLAENPHHQLTDYPGINIDIFEHNPVLLDFFKISQPGTQRIDKPLLIIQGEKDTNVPAGVTTILAERLKSLGSEAVDLVIVPEASHQEAIVWENDRVVEFVESVMPAK</sequence>
<evidence type="ECO:0000259" key="2">
    <source>
        <dbReference type="Pfam" id="PF00326"/>
    </source>
</evidence>
<reference evidence="4" key="1">
    <citation type="submission" date="2018-05" db="EMBL/GenBank/DDBJ databases">
        <title>Ignatzschineria dubaiensis sp. nov., isolated from necrotic foot tissues of dromedaries (Camelus dromedarius) and associated maggots in Dubai, United Arab Emirates.</title>
        <authorList>
            <person name="Tsang C.C."/>
            <person name="Tang J.Y.M."/>
            <person name="Fong J.Y.H."/>
            <person name="Kinne J."/>
            <person name="Lee H.H."/>
            <person name="Joseph M."/>
            <person name="Jose S."/>
            <person name="Schuster R.K."/>
            <person name="Tang Y."/>
            <person name="Sivakumar S."/>
            <person name="Chen J.H.K."/>
            <person name="Teng J.L.L."/>
            <person name="Lau S.K.P."/>
            <person name="Wernery U."/>
            <person name="Woo P.C.Y."/>
        </authorList>
    </citation>
    <scope>NUCLEOTIDE SEQUENCE [LARGE SCALE GENOMIC DNA]</scope>
    <source>
        <strain evidence="4">KCTC 22644</strain>
    </source>
</reference>
<dbReference type="InterPro" id="IPR029058">
    <property type="entry name" value="AB_hydrolase_fold"/>
</dbReference>
<feature type="domain" description="Peptidase S9 prolyl oligopeptidase catalytic" evidence="2">
    <location>
        <begin position="358"/>
        <end position="407"/>
    </location>
</feature>
<feature type="signal peptide" evidence="1">
    <location>
        <begin position="1"/>
        <end position="31"/>
    </location>
</feature>